<reference evidence="2 3" key="1">
    <citation type="submission" date="2019-07" db="EMBL/GenBank/DDBJ databases">
        <title>Genomes of Cafeteria roenbergensis.</title>
        <authorList>
            <person name="Fischer M.G."/>
            <person name="Hackl T."/>
            <person name="Roman M."/>
        </authorList>
    </citation>
    <scope>NUCLEOTIDE SEQUENCE [LARGE SCALE GENOMIC DNA]</scope>
    <source>
        <strain evidence="2 3">RCC970-E3</strain>
    </source>
</reference>
<evidence type="ECO:0000313" key="3">
    <source>
        <dbReference type="Proteomes" id="UP000324907"/>
    </source>
</evidence>
<comment type="caution">
    <text evidence="2">The sequence shown here is derived from an EMBL/GenBank/DDBJ whole genome shotgun (WGS) entry which is preliminary data.</text>
</comment>
<feature type="compositionally biased region" description="Low complexity" evidence="1">
    <location>
        <begin position="653"/>
        <end position="692"/>
    </location>
</feature>
<proteinExistence type="predicted"/>
<feature type="compositionally biased region" description="Basic and acidic residues" evidence="1">
    <location>
        <begin position="312"/>
        <end position="322"/>
    </location>
</feature>
<feature type="compositionally biased region" description="Low complexity" evidence="1">
    <location>
        <begin position="324"/>
        <end position="334"/>
    </location>
</feature>
<evidence type="ECO:0000256" key="1">
    <source>
        <dbReference type="SAM" id="MobiDB-lite"/>
    </source>
</evidence>
<dbReference type="Proteomes" id="UP000324907">
    <property type="component" value="Unassembled WGS sequence"/>
</dbReference>
<dbReference type="AlphaFoldDB" id="A0A5A8E0J9"/>
<feature type="region of interest" description="Disordered" evidence="1">
    <location>
        <begin position="245"/>
        <end position="361"/>
    </location>
</feature>
<name>A0A5A8E0J9_CAFRO</name>
<feature type="region of interest" description="Disordered" evidence="1">
    <location>
        <begin position="170"/>
        <end position="223"/>
    </location>
</feature>
<protein>
    <submittedName>
        <fullName evidence="2">Uncharacterized protein</fullName>
    </submittedName>
</protein>
<feature type="compositionally biased region" description="Acidic residues" evidence="1">
    <location>
        <begin position="170"/>
        <end position="199"/>
    </location>
</feature>
<feature type="region of interest" description="Disordered" evidence="1">
    <location>
        <begin position="634"/>
        <end position="702"/>
    </location>
</feature>
<sequence>MAAVSRAGHPWHCLTIWAEAVRSGVTPSQEMLEAALAAAVAARSTLLAADALSEAVDAVPLDNGEPAGSGQASEPSQPRWALAISPQAWTSLIATAAAANDVAAAVRWSADRLAGRPPRGYGSSRAEAIMAGKIVAGDEVALLAAGDTPSARPATWWGPAWAAAAPLEEDAGDDEAGGEGGEGEGEGEGEGKGEEEEEASGAAAAPERRRSSGPAGQQGRKAALGLETSLFTAVLQAAAREAGRIRREEEAAAAADDEGTGGALSSSRQGAGRFSSDATQDDDDSSLWADAESVTGGLGLGQGEEEVEEGDADRRGAGRDAGSDADAALDWSGDPAEMGWSSDADPFARLGIEPASDGGYRDVGAVVESDDDSSDGEAAWPAIHSDAGLAAAEAAAAATGRMRVVPPHSAMDHLAVMLSESVSPAAYGVVAETLLGSAASHELSAASVGAAATAMAHAGRAEEACDAVEELLGDSLKPEHVHAAAAGLVRGGAASVALGWLERLAEAALQASDGHVSRDGGQHEAAATARGLVGLAEALGTRGRADGALRALDLGLRLQQQSGGKQQYVTLDLAHAVLESAAESGRADVAARATGAMKDLGLVPTPRTVAILMRARQAATAAARKAAREAAAEAAVASDNEDSDAHADLGAVSPGRAGAAVRSGAASSKAGGSAGGPASPSPAGTSPSSPRRVGPLLGETVPAPAASAKPLWPWLVREDEQMRLAPRAAVELAIEEYMGSSKRVRLPGVGEASTSASAPASAAETEAWCAGEASALASAEARQEAQGDWPAVLAALRSAAHVVLSRPRAPRMAATATVEDALAAATEHTMDVALAAAGCTDPSDLPWFVLQSAALAQATLAAMPSSHLRSLLKRRGLPRAPTRRDAVDALLMDAQHPVPGGAEAWARADLATELATAQAAVGLLSDASGAAAAPGSLVAPGPPGATTACRALAQGGWRLWQGTLPTARAAVTALSVPESRAVVKEALQVAALAEGSDPANVAWPPPLLRHRQASAVAGGALHSQAFRGALLHAWDLDRA</sequence>
<organism evidence="2 3">
    <name type="scientific">Cafeteria roenbergensis</name>
    <name type="common">Marine flagellate</name>
    <dbReference type="NCBI Taxonomy" id="33653"/>
    <lineage>
        <taxon>Eukaryota</taxon>
        <taxon>Sar</taxon>
        <taxon>Stramenopiles</taxon>
        <taxon>Bigyra</taxon>
        <taxon>Opalozoa</taxon>
        <taxon>Bicosoecida</taxon>
        <taxon>Cafeteriaceae</taxon>
        <taxon>Cafeteria</taxon>
    </lineage>
</organism>
<gene>
    <name evidence="2" type="ORF">FNF28_01428</name>
</gene>
<accession>A0A5A8E0J9</accession>
<dbReference type="EMBL" id="VLTL01000013">
    <property type="protein sequence ID" value="KAA0170434.1"/>
    <property type="molecule type" value="Genomic_DNA"/>
</dbReference>
<evidence type="ECO:0000313" key="2">
    <source>
        <dbReference type="EMBL" id="KAA0170434.1"/>
    </source>
</evidence>